<organism evidence="5 6">
    <name type="scientific">Arthrobacter ramosus</name>
    <dbReference type="NCBI Taxonomy" id="1672"/>
    <lineage>
        <taxon>Bacteria</taxon>
        <taxon>Bacillati</taxon>
        <taxon>Actinomycetota</taxon>
        <taxon>Actinomycetes</taxon>
        <taxon>Micrococcales</taxon>
        <taxon>Micrococcaceae</taxon>
        <taxon>Arthrobacter</taxon>
    </lineage>
</organism>
<feature type="chain" id="PRO_5045965669" evidence="4">
    <location>
        <begin position="42"/>
        <end position="584"/>
    </location>
</feature>
<feature type="signal peptide" evidence="4">
    <location>
        <begin position="1"/>
        <end position="41"/>
    </location>
</feature>
<keyword evidence="1" id="KW-0378">Hydrolase</keyword>
<dbReference type="Proteomes" id="UP001589702">
    <property type="component" value="Unassembled WGS sequence"/>
</dbReference>
<dbReference type="InterPro" id="IPR017850">
    <property type="entry name" value="Alkaline_phosphatase_core_sf"/>
</dbReference>
<keyword evidence="6" id="KW-1185">Reference proteome</keyword>
<dbReference type="RefSeq" id="WP_234754135.1">
    <property type="nucleotide sequence ID" value="NZ_BAAAWN010000001.1"/>
</dbReference>
<dbReference type="Pfam" id="PF04185">
    <property type="entry name" value="Phosphoesterase"/>
    <property type="match status" value="1"/>
</dbReference>
<reference evidence="5 6" key="1">
    <citation type="submission" date="2024-09" db="EMBL/GenBank/DDBJ databases">
        <authorList>
            <person name="Sun Q."/>
            <person name="Mori K."/>
        </authorList>
    </citation>
    <scope>NUCLEOTIDE SEQUENCE [LARGE SCALE GENOMIC DNA]</scope>
    <source>
        <strain evidence="5 6">JCM 1334</strain>
    </source>
</reference>
<dbReference type="PANTHER" id="PTHR31956">
    <property type="entry name" value="NON-SPECIFIC PHOSPHOLIPASE C4-RELATED"/>
    <property type="match status" value="1"/>
</dbReference>
<dbReference type="InterPro" id="IPR007312">
    <property type="entry name" value="Phosphoesterase"/>
</dbReference>
<name>A0ABV5XTS3_ARTRM</name>
<dbReference type="PANTHER" id="PTHR31956:SF1">
    <property type="entry name" value="NON-SPECIFIC PHOSPHOLIPASE C1"/>
    <property type="match status" value="1"/>
</dbReference>
<evidence type="ECO:0000256" key="1">
    <source>
        <dbReference type="ARBA" id="ARBA00022801"/>
    </source>
</evidence>
<keyword evidence="4" id="KW-0732">Signal</keyword>
<dbReference type="EMBL" id="JBHMBC010000002">
    <property type="protein sequence ID" value="MFB9818094.1"/>
    <property type="molecule type" value="Genomic_DNA"/>
</dbReference>
<gene>
    <name evidence="5" type="ORF">ACFFP1_01110</name>
</gene>
<evidence type="ECO:0000256" key="2">
    <source>
        <dbReference type="ARBA" id="ARBA00023026"/>
    </source>
</evidence>
<dbReference type="Gene3D" id="3.40.720.10">
    <property type="entry name" value="Alkaline Phosphatase, subunit A"/>
    <property type="match status" value="1"/>
</dbReference>
<keyword evidence="2" id="KW-0843">Virulence</keyword>
<evidence type="ECO:0000256" key="3">
    <source>
        <dbReference type="SAM" id="MobiDB-lite"/>
    </source>
</evidence>
<evidence type="ECO:0000313" key="5">
    <source>
        <dbReference type="EMBL" id="MFB9818094.1"/>
    </source>
</evidence>
<proteinExistence type="predicted"/>
<feature type="compositionally biased region" description="Polar residues" evidence="3">
    <location>
        <begin position="239"/>
        <end position="249"/>
    </location>
</feature>
<dbReference type="CDD" id="cd16013">
    <property type="entry name" value="AcpA"/>
    <property type="match status" value="1"/>
</dbReference>
<sequence length="584" mass="61659">MRYLAHRFTWKPFAAAAGAAVLATSTLTAGLFGFGAGPATASENHVDTSTPIKHVVVIFGENVSFDHYFATYPKAANTPGETQQGTGLPATQFTAARNTPTNIATLAHDGLLGPNNPNSIQPQRLTPAQAVTCDQNHTYTAEQLAYNGGLMNKFVENTSKDVCAANQYGAPGLTMDYYDGNTVTGMWNYAQNYAMSDSSFSTGFGPSTPGALNLVSGQTHGIQEFTAAGAPVVPTASTSTVRVPNSSGVGTVINDPDPAYDDCSNSSHKTTNNVASAQGKNIGDLLNAKGVSWGWFQGGFTPTAPVSGATPASCLSTHTNVTGASIVDYSPHHEPFQYYASTANPHHLPPASVAEIGHNGQANHQYDVTAFDQVVNSNNMPAVSFLKAPQYQDGHPGSSDPIDEQAFVAKQVNAIQNSQNWDSTAVILAYDDSDGWYDHVAAAVKNSSNSPDDAAFCLNAYNKGVPMAGGYADRCGPGPRQPLIVVSPFAKTNFVDHTQTDQTSILRLIEDNWSTGQIGGSSLDAHAGPLTNMFDFKHPNTDKVILNPTTGAVVPGKDSNGNDNGNHSGIGKQINNWWNGLNWN</sequence>
<evidence type="ECO:0000256" key="4">
    <source>
        <dbReference type="SAM" id="SignalP"/>
    </source>
</evidence>
<accession>A0ABV5XTS3</accession>
<evidence type="ECO:0000313" key="6">
    <source>
        <dbReference type="Proteomes" id="UP001589702"/>
    </source>
</evidence>
<protein>
    <submittedName>
        <fullName evidence="5">Phospholipase C</fullName>
    </submittedName>
</protein>
<comment type="caution">
    <text evidence="5">The sequence shown here is derived from an EMBL/GenBank/DDBJ whole genome shotgun (WGS) entry which is preliminary data.</text>
</comment>
<feature type="region of interest" description="Disordered" evidence="3">
    <location>
        <begin position="239"/>
        <end position="270"/>
    </location>
</feature>